<dbReference type="OrthoDB" id="74073at2"/>
<dbReference type="HOGENOM" id="CLU_199606_0_0_0"/>
<gene>
    <name evidence="1" type="ordered locus">DR_0047</name>
</gene>
<reference evidence="1 2" key="1">
    <citation type="journal article" date="1999" name="Science">
        <title>Genome sequence of the radioresistant bacterium Deinococcus radiodurans R1.</title>
        <authorList>
            <person name="White O."/>
            <person name="Eisen J.A."/>
            <person name="Heidelberg J.F."/>
            <person name="Hickey E.K."/>
            <person name="Peterson J.D."/>
            <person name="Dodson R.J."/>
            <person name="Haft D.H."/>
            <person name="Gwinn M.L."/>
            <person name="Nelson W.C."/>
            <person name="Richardson D.L."/>
            <person name="Moffat K.S."/>
            <person name="Qin H."/>
            <person name="Jiang L."/>
            <person name="Pamphile W."/>
            <person name="Crosby M."/>
            <person name="Shen M."/>
            <person name="Vamathevan J.J."/>
            <person name="Lam P."/>
            <person name="McDonald L."/>
            <person name="Utterback T."/>
            <person name="Zalewski C."/>
            <person name="Makarova K.S."/>
            <person name="Aravind L."/>
            <person name="Daly M.J."/>
            <person name="Minton K.W."/>
            <person name="Fleischmann R.D."/>
            <person name="Ketchum K.A."/>
            <person name="Nelson K.E."/>
            <person name="Salzberg S."/>
            <person name="Smith H.O."/>
            <person name="Venter J.C."/>
            <person name="Fraser C.M."/>
        </authorList>
    </citation>
    <scope>NUCLEOTIDE SEQUENCE [LARGE SCALE GENOMIC DNA]</scope>
    <source>
        <strain evidence="2">ATCC 13939 / DSM 20539 / JCM 16871 / LMG 4051 / NBRC 15346 / NCIMB 9279 / R1 / VKM B-1422</strain>
    </source>
</reference>
<dbReference type="EnsemblBacteria" id="AAF09649">
    <property type="protein sequence ID" value="AAF09649"/>
    <property type="gene ID" value="DR_0047"/>
</dbReference>
<dbReference type="PATRIC" id="fig|243230.17.peg.212"/>
<dbReference type="RefSeq" id="WP_010886695.1">
    <property type="nucleotide sequence ID" value="NC_001263.1"/>
</dbReference>
<dbReference type="AlphaFoldDB" id="Q9RYA3"/>
<evidence type="ECO:0000313" key="2">
    <source>
        <dbReference type="Proteomes" id="UP000002524"/>
    </source>
</evidence>
<protein>
    <submittedName>
        <fullName evidence="1">Uncharacterized protein</fullName>
    </submittedName>
</protein>
<dbReference type="EMBL" id="AE000513">
    <property type="protein sequence ID" value="AAF09649.1"/>
    <property type="molecule type" value="Genomic_DNA"/>
</dbReference>
<dbReference type="KEGG" id="dra:DR_0047"/>
<dbReference type="InParanoid" id="Q9RYA3"/>
<keyword evidence="2" id="KW-1185">Reference proteome</keyword>
<dbReference type="Proteomes" id="UP000002524">
    <property type="component" value="Chromosome 1"/>
</dbReference>
<organism evidence="1 2">
    <name type="scientific">Deinococcus radiodurans (strain ATCC 13939 / DSM 20539 / JCM 16871 / CCUG 27074 / LMG 4051 / NBRC 15346 / NCIMB 9279 / VKM B-1422 / R1)</name>
    <dbReference type="NCBI Taxonomy" id="243230"/>
    <lineage>
        <taxon>Bacteria</taxon>
        <taxon>Thermotogati</taxon>
        <taxon>Deinococcota</taxon>
        <taxon>Deinococci</taxon>
        <taxon>Deinococcales</taxon>
        <taxon>Deinococcaceae</taxon>
        <taxon>Deinococcus</taxon>
    </lineage>
</organism>
<proteinExistence type="predicted"/>
<dbReference type="PaxDb" id="243230-DR_0047"/>
<accession>Q9RYA3</accession>
<dbReference type="STRING" id="243230.DR_0047"/>
<sequence>MTPEFLRRRNALWAKLRSLPPGSPEFETVLGDLAQLIGWDRPRILAGLGLNEPDSESNMSPGERP</sequence>
<evidence type="ECO:0000313" key="1">
    <source>
        <dbReference type="EMBL" id="AAF09649.1"/>
    </source>
</evidence>
<dbReference type="PIR" id="E75565">
    <property type="entry name" value="E75565"/>
</dbReference>
<dbReference type="GeneID" id="69516277"/>
<name>Q9RYA3_DEIRA</name>